<proteinExistence type="predicted"/>
<sequence length="81" mass="8986">MDWQQAISCQSLIRSMSAVRLQLGKYTVKIGQKHCAPYDIVIDKSQPGLGMKLAIFAPDSTGSRCARRMEKTKARSIFIPG</sequence>
<name>A0A9P1IR84_9PELO</name>
<reference evidence="1" key="1">
    <citation type="submission" date="2022-11" db="EMBL/GenBank/DDBJ databases">
        <authorList>
            <person name="Kikuchi T."/>
        </authorList>
    </citation>
    <scope>NUCLEOTIDE SEQUENCE</scope>
    <source>
        <strain evidence="1">PS1010</strain>
    </source>
</reference>
<dbReference type="EMBL" id="CANHGI010000004">
    <property type="protein sequence ID" value="CAI5447898.1"/>
    <property type="molecule type" value="Genomic_DNA"/>
</dbReference>
<evidence type="ECO:0000313" key="1">
    <source>
        <dbReference type="EMBL" id="CAI5447898.1"/>
    </source>
</evidence>
<comment type="caution">
    <text evidence="1">The sequence shown here is derived from an EMBL/GenBank/DDBJ whole genome shotgun (WGS) entry which is preliminary data.</text>
</comment>
<dbReference type="AlphaFoldDB" id="A0A9P1IR84"/>
<organism evidence="1 2">
    <name type="scientific">Caenorhabditis angaria</name>
    <dbReference type="NCBI Taxonomy" id="860376"/>
    <lineage>
        <taxon>Eukaryota</taxon>
        <taxon>Metazoa</taxon>
        <taxon>Ecdysozoa</taxon>
        <taxon>Nematoda</taxon>
        <taxon>Chromadorea</taxon>
        <taxon>Rhabditida</taxon>
        <taxon>Rhabditina</taxon>
        <taxon>Rhabditomorpha</taxon>
        <taxon>Rhabditoidea</taxon>
        <taxon>Rhabditidae</taxon>
        <taxon>Peloderinae</taxon>
        <taxon>Caenorhabditis</taxon>
    </lineage>
</organism>
<accession>A0A9P1IR84</accession>
<gene>
    <name evidence="1" type="ORF">CAMP_LOCUS10535</name>
</gene>
<evidence type="ECO:0000313" key="2">
    <source>
        <dbReference type="Proteomes" id="UP001152747"/>
    </source>
</evidence>
<keyword evidence="2" id="KW-1185">Reference proteome</keyword>
<protein>
    <submittedName>
        <fullName evidence="1">Uncharacterized protein</fullName>
    </submittedName>
</protein>
<dbReference type="Proteomes" id="UP001152747">
    <property type="component" value="Unassembled WGS sequence"/>
</dbReference>